<name>A0ACC3T5D4_LIPKO</name>
<keyword evidence="2" id="KW-1185">Reference proteome</keyword>
<reference evidence="2" key="1">
    <citation type="journal article" date="2024" name="Front. Bioeng. Biotechnol.">
        <title>Genome-scale model development and genomic sequencing of the oleaginous clade Lipomyces.</title>
        <authorList>
            <person name="Czajka J.J."/>
            <person name="Han Y."/>
            <person name="Kim J."/>
            <person name="Mondo S.J."/>
            <person name="Hofstad B.A."/>
            <person name="Robles A."/>
            <person name="Haridas S."/>
            <person name="Riley R."/>
            <person name="LaButti K."/>
            <person name="Pangilinan J."/>
            <person name="Andreopoulos W."/>
            <person name="Lipzen A."/>
            <person name="Yan J."/>
            <person name="Wang M."/>
            <person name="Ng V."/>
            <person name="Grigoriev I.V."/>
            <person name="Spatafora J.W."/>
            <person name="Magnuson J.K."/>
            <person name="Baker S.E."/>
            <person name="Pomraning K.R."/>
        </authorList>
    </citation>
    <scope>NUCLEOTIDE SEQUENCE [LARGE SCALE GENOMIC DNA]</scope>
    <source>
        <strain evidence="2">CBS 7786</strain>
    </source>
</reference>
<evidence type="ECO:0000313" key="1">
    <source>
        <dbReference type="EMBL" id="KAK9239172.1"/>
    </source>
</evidence>
<gene>
    <name evidence="1" type="ORF">V1525DRAFT_398748</name>
</gene>
<protein>
    <submittedName>
        <fullName evidence="1">Uncharacterized protein</fullName>
    </submittedName>
</protein>
<evidence type="ECO:0000313" key="2">
    <source>
        <dbReference type="Proteomes" id="UP001433508"/>
    </source>
</evidence>
<organism evidence="1 2">
    <name type="scientific">Lipomyces kononenkoae</name>
    <name type="common">Yeast</name>
    <dbReference type="NCBI Taxonomy" id="34357"/>
    <lineage>
        <taxon>Eukaryota</taxon>
        <taxon>Fungi</taxon>
        <taxon>Dikarya</taxon>
        <taxon>Ascomycota</taxon>
        <taxon>Saccharomycotina</taxon>
        <taxon>Lipomycetes</taxon>
        <taxon>Lipomycetales</taxon>
        <taxon>Lipomycetaceae</taxon>
        <taxon>Lipomyces</taxon>
    </lineage>
</organism>
<dbReference type="Proteomes" id="UP001433508">
    <property type="component" value="Unassembled WGS sequence"/>
</dbReference>
<sequence length="679" mass="76467">MLTCPLHCTHRRRASVSNNFAVLHTGPAEFPPRHGQRQIFTSPVIATNRLNNMSNPSQLLGQQLLGPFGDIMSAPYSQRLSDADSQDICVDMSAGSSNVYGCNSARSKRDRASTERLNHILHHLNEIFPDTEVDLLRKLMTDQRGPSQLYAIVEMLLSSPTLLASRRRSRHAFIDNWERFRTKEYQSAVSRILSAHFKSLHRTTIDNVLSQNNYLFSVSFEELDKIAIERAGRWSFMKLFRRNRKLPTLDVASLMGNSGSSELDAELADIDRPRREGLVAKDELAARQANEQEYEEEGQLIECECCFGDYAWEDLACCSEGHFFCRNCLTSSVREGLYGQGTLRGKSVVRCISASASPECNAPISISVLRAAVPSQLYTEFERTQASDFFSKNATIKGYVVCPFCNYAEESYAAVLGRNGEFKYAGSLSILPRIVVTIHVKLIILMLFMFVGLSYYVMGRTFSCLPEKTYKSTFGVIDDWIETEFTAVLRGVFRKRHGTAFHCKNPTCLRTSCTECQKEFLPFHKCYEDEEARMRVYIEKAMADAVKRTCPHCRISFIKSEGCNKLVCVCGYAMCYVCRKDIREEGYQHFCEHFRPIPGRVCTECDKCDLYKVEDEGQAALTAAKKAEEEFIRNNGVPSGMDLKGKVIGPGGHEVAVNAGVLKTVESWFVDLADVIIAA</sequence>
<proteinExistence type="predicted"/>
<comment type="caution">
    <text evidence="1">The sequence shown here is derived from an EMBL/GenBank/DDBJ whole genome shotgun (WGS) entry which is preliminary data.</text>
</comment>
<dbReference type="EMBL" id="MU971348">
    <property type="protein sequence ID" value="KAK9239172.1"/>
    <property type="molecule type" value="Genomic_DNA"/>
</dbReference>
<accession>A0ACC3T5D4</accession>